<dbReference type="Pfam" id="PF07681">
    <property type="entry name" value="DoxX"/>
    <property type="match status" value="1"/>
</dbReference>
<dbReference type="InterPro" id="IPR032808">
    <property type="entry name" value="DoxX"/>
</dbReference>
<keyword evidence="9" id="KW-1185">Reference proteome</keyword>
<comment type="similarity">
    <text evidence="2">Belongs to the DoxX family.</text>
</comment>
<gene>
    <name evidence="8" type="ORF">SAMN04489726_0801</name>
</gene>
<evidence type="ECO:0000256" key="4">
    <source>
        <dbReference type="ARBA" id="ARBA00022692"/>
    </source>
</evidence>
<accession>A0A1G9RZT0</accession>
<dbReference type="GO" id="GO:0005886">
    <property type="term" value="C:plasma membrane"/>
    <property type="evidence" value="ECO:0007669"/>
    <property type="project" value="UniProtKB-SubCell"/>
</dbReference>
<comment type="subcellular location">
    <subcellularLocation>
        <location evidence="1">Cell membrane</location>
        <topology evidence="1">Multi-pass membrane protein</topology>
    </subcellularLocation>
</comment>
<feature type="transmembrane region" description="Helical" evidence="7">
    <location>
        <begin position="73"/>
        <end position="92"/>
    </location>
</feature>
<evidence type="ECO:0000256" key="6">
    <source>
        <dbReference type="ARBA" id="ARBA00023136"/>
    </source>
</evidence>
<dbReference type="InterPro" id="IPR051907">
    <property type="entry name" value="DoxX-like_oxidoreductase"/>
</dbReference>
<name>A0A1G9RZT0_ALLAB</name>
<dbReference type="STRING" id="211114.SAMN04489726_0801"/>
<sequence length="149" mass="15254">MSPKLTSLVLSLSRAVVGLLFACHGAASLFGVLGGAASKGGAVAFGAWPGWWAALIQFGGGLLVLVGLATRPVALLCSGSMAFAYFTVHQPVALWPLENGGVSSALYCWFFLLIAAIGPGRYAVDTWLPRRTTTRVAEVGACVGGSTPG</sequence>
<dbReference type="PANTHER" id="PTHR33452:SF4">
    <property type="entry name" value="BLL4328 PROTEIN"/>
    <property type="match status" value="1"/>
</dbReference>
<proteinExistence type="inferred from homology"/>
<evidence type="ECO:0000256" key="3">
    <source>
        <dbReference type="ARBA" id="ARBA00022475"/>
    </source>
</evidence>
<feature type="transmembrane region" description="Helical" evidence="7">
    <location>
        <begin position="49"/>
        <end position="66"/>
    </location>
</feature>
<organism evidence="8 9">
    <name type="scientific">Allokutzneria albata</name>
    <name type="common">Kibdelosporangium albatum</name>
    <dbReference type="NCBI Taxonomy" id="211114"/>
    <lineage>
        <taxon>Bacteria</taxon>
        <taxon>Bacillati</taxon>
        <taxon>Actinomycetota</taxon>
        <taxon>Actinomycetes</taxon>
        <taxon>Pseudonocardiales</taxon>
        <taxon>Pseudonocardiaceae</taxon>
        <taxon>Allokutzneria</taxon>
    </lineage>
</organism>
<reference evidence="8 9" key="1">
    <citation type="submission" date="2016-10" db="EMBL/GenBank/DDBJ databases">
        <authorList>
            <person name="de Groot N.N."/>
        </authorList>
    </citation>
    <scope>NUCLEOTIDE SEQUENCE [LARGE SCALE GENOMIC DNA]</scope>
    <source>
        <strain evidence="8 9">DSM 44149</strain>
    </source>
</reference>
<keyword evidence="4 7" id="KW-0812">Transmembrane</keyword>
<evidence type="ECO:0000256" key="2">
    <source>
        <dbReference type="ARBA" id="ARBA00006679"/>
    </source>
</evidence>
<feature type="transmembrane region" description="Helical" evidence="7">
    <location>
        <begin position="104"/>
        <end position="124"/>
    </location>
</feature>
<dbReference type="EMBL" id="LT629701">
    <property type="protein sequence ID" value="SDM28751.1"/>
    <property type="molecule type" value="Genomic_DNA"/>
</dbReference>
<dbReference type="PANTHER" id="PTHR33452">
    <property type="entry name" value="OXIDOREDUCTASE CATD-RELATED"/>
    <property type="match status" value="1"/>
</dbReference>
<evidence type="ECO:0000313" key="9">
    <source>
        <dbReference type="Proteomes" id="UP000183376"/>
    </source>
</evidence>
<dbReference type="eggNOG" id="COG2259">
    <property type="taxonomic scope" value="Bacteria"/>
</dbReference>
<dbReference type="Proteomes" id="UP000183376">
    <property type="component" value="Chromosome I"/>
</dbReference>
<evidence type="ECO:0000256" key="5">
    <source>
        <dbReference type="ARBA" id="ARBA00022989"/>
    </source>
</evidence>
<keyword evidence="6 7" id="KW-0472">Membrane</keyword>
<keyword evidence="5 7" id="KW-1133">Transmembrane helix</keyword>
<keyword evidence="3" id="KW-1003">Cell membrane</keyword>
<evidence type="ECO:0000256" key="7">
    <source>
        <dbReference type="SAM" id="Phobius"/>
    </source>
</evidence>
<evidence type="ECO:0000313" key="8">
    <source>
        <dbReference type="EMBL" id="SDM28751.1"/>
    </source>
</evidence>
<evidence type="ECO:0000256" key="1">
    <source>
        <dbReference type="ARBA" id="ARBA00004651"/>
    </source>
</evidence>
<protein>
    <submittedName>
        <fullName evidence="8">Putative oxidoreductase</fullName>
    </submittedName>
</protein>
<dbReference type="AlphaFoldDB" id="A0A1G9RZT0"/>
<dbReference type="RefSeq" id="WP_052407438.1">
    <property type="nucleotide sequence ID" value="NZ_JOEF01000011.1"/>
</dbReference>
<dbReference type="OrthoDB" id="9808524at2"/>